<dbReference type="EMBL" id="KZ110593">
    <property type="protein sequence ID" value="OSX65448.1"/>
    <property type="molecule type" value="Genomic_DNA"/>
</dbReference>
<evidence type="ECO:0000256" key="5">
    <source>
        <dbReference type="ARBA" id="ARBA00022692"/>
    </source>
</evidence>
<dbReference type="STRING" id="670580.A0A1X6N9W8"/>
<keyword evidence="5 10" id="KW-0812">Transmembrane</keyword>
<evidence type="ECO:0000256" key="9">
    <source>
        <dbReference type="ARBA" id="ARBA00024708"/>
    </source>
</evidence>
<keyword evidence="8 10" id="KW-0472">Membrane</keyword>
<evidence type="ECO:0000256" key="2">
    <source>
        <dbReference type="ARBA" id="ARBA00006065"/>
    </source>
</evidence>
<dbReference type="Proteomes" id="UP000194127">
    <property type="component" value="Unassembled WGS sequence"/>
</dbReference>
<dbReference type="PANTHER" id="PTHR22760">
    <property type="entry name" value="GLYCOSYLTRANSFERASE"/>
    <property type="match status" value="1"/>
</dbReference>
<dbReference type="AlphaFoldDB" id="A0A1X6N9W8"/>
<evidence type="ECO:0000256" key="4">
    <source>
        <dbReference type="ARBA" id="ARBA00022679"/>
    </source>
</evidence>
<dbReference type="PANTHER" id="PTHR22760:SF4">
    <property type="entry name" value="GPI MANNOSYLTRANSFERASE 3"/>
    <property type="match status" value="1"/>
</dbReference>
<accession>A0A1X6N9W8</accession>
<dbReference type="RefSeq" id="XP_024342242.1">
    <property type="nucleotide sequence ID" value="XM_024488645.1"/>
</dbReference>
<dbReference type="InterPro" id="IPR005599">
    <property type="entry name" value="GPI_mannosylTrfase"/>
</dbReference>
<comment type="similarity">
    <text evidence="2">Belongs to the glycosyltransferase 22 family. PIGB subfamily.</text>
</comment>
<keyword evidence="7 10" id="KW-1133">Transmembrane helix</keyword>
<evidence type="ECO:0000256" key="8">
    <source>
        <dbReference type="ARBA" id="ARBA00023136"/>
    </source>
</evidence>
<comment type="caution">
    <text evidence="10">Lacks conserved residue(s) required for the propagation of feature annotation.</text>
</comment>
<dbReference type="GO" id="GO:0000026">
    <property type="term" value="F:alpha-1,2-mannosyltransferase activity"/>
    <property type="evidence" value="ECO:0007669"/>
    <property type="project" value="TreeGrafter"/>
</dbReference>
<dbReference type="GO" id="GO:0006506">
    <property type="term" value="P:GPI anchor biosynthetic process"/>
    <property type="evidence" value="ECO:0007669"/>
    <property type="project" value="TreeGrafter"/>
</dbReference>
<evidence type="ECO:0000256" key="11">
    <source>
        <dbReference type="SAM" id="SignalP"/>
    </source>
</evidence>
<dbReference type="EC" id="2.4.1.-" evidence="10"/>
<keyword evidence="11" id="KW-0732">Signal</keyword>
<keyword evidence="6 10" id="KW-0256">Endoplasmic reticulum</keyword>
<dbReference type="OrthoDB" id="416834at2759"/>
<evidence type="ECO:0000313" key="12">
    <source>
        <dbReference type="EMBL" id="OSX65448.1"/>
    </source>
</evidence>
<comment type="function">
    <text evidence="9">Mannosyltransferase involved in glycosylphosphatidylinositol-anchor biosynthesis. Transfers the third mannose to Man2-GlcN-acyl-PI during GPI precursor assembly.</text>
</comment>
<protein>
    <recommendedName>
        <fullName evidence="10">Mannosyltransferase</fullName>
        <ecNumber evidence="10">2.4.1.-</ecNumber>
    </recommendedName>
</protein>
<gene>
    <name evidence="12" type="ORF">POSPLADRAFT_1179158</name>
</gene>
<reference evidence="12 13" key="1">
    <citation type="submission" date="2017-04" db="EMBL/GenBank/DDBJ databases">
        <title>Genome Sequence of the Model Brown-Rot Fungus Postia placenta SB12.</title>
        <authorList>
            <consortium name="DOE Joint Genome Institute"/>
            <person name="Gaskell J."/>
            <person name="Kersten P."/>
            <person name="Larrondo L.F."/>
            <person name="Canessa P."/>
            <person name="Martinez D."/>
            <person name="Hibbett D."/>
            <person name="Schmoll M."/>
            <person name="Kubicek C.P."/>
            <person name="Martinez A.T."/>
            <person name="Yadav J."/>
            <person name="Master E."/>
            <person name="Magnuson J.K."/>
            <person name="James T."/>
            <person name="Yaver D."/>
            <person name="Berka R."/>
            <person name="Labutti K."/>
            <person name="Lipzen A."/>
            <person name="Aerts A."/>
            <person name="Barry K."/>
            <person name="Henrissat B."/>
            <person name="Blanchette R."/>
            <person name="Grigoriev I."/>
            <person name="Cullen D."/>
        </authorList>
    </citation>
    <scope>NUCLEOTIDE SEQUENCE [LARGE SCALE GENOMIC DNA]</scope>
    <source>
        <strain evidence="12 13">MAD-698-R-SB12</strain>
    </source>
</reference>
<feature type="chain" id="PRO_5010867663" description="Mannosyltransferase" evidence="11">
    <location>
        <begin position="17"/>
        <end position="542"/>
    </location>
</feature>
<keyword evidence="4 12" id="KW-0808">Transferase</keyword>
<evidence type="ECO:0000256" key="1">
    <source>
        <dbReference type="ARBA" id="ARBA00004477"/>
    </source>
</evidence>
<feature type="transmembrane region" description="Helical" evidence="10">
    <location>
        <begin position="174"/>
        <end position="195"/>
    </location>
</feature>
<evidence type="ECO:0000256" key="6">
    <source>
        <dbReference type="ARBA" id="ARBA00022824"/>
    </source>
</evidence>
<evidence type="ECO:0000313" key="13">
    <source>
        <dbReference type="Proteomes" id="UP000194127"/>
    </source>
</evidence>
<proteinExistence type="inferred from homology"/>
<name>A0A1X6N9W8_9APHY</name>
<evidence type="ECO:0000256" key="7">
    <source>
        <dbReference type="ARBA" id="ARBA00022989"/>
    </source>
</evidence>
<evidence type="ECO:0000256" key="10">
    <source>
        <dbReference type="RuleBase" id="RU363075"/>
    </source>
</evidence>
<feature type="signal peptide" evidence="11">
    <location>
        <begin position="1"/>
        <end position="16"/>
    </location>
</feature>
<comment type="subcellular location">
    <subcellularLocation>
        <location evidence="1 10">Endoplasmic reticulum membrane</location>
        <topology evidence="1 10">Multi-pass membrane protein</topology>
    </subcellularLocation>
</comment>
<keyword evidence="3 10" id="KW-0328">Glycosyltransferase</keyword>
<dbReference type="Pfam" id="PF03901">
    <property type="entry name" value="Glyco_transf_22"/>
    <property type="match status" value="1"/>
</dbReference>
<dbReference type="GeneID" id="36333594"/>
<evidence type="ECO:0000256" key="3">
    <source>
        <dbReference type="ARBA" id="ARBA00022676"/>
    </source>
</evidence>
<keyword evidence="13" id="KW-1185">Reference proteome</keyword>
<sequence length="542" mass="61597">MQRSTLLALVFRIGLALMTRTFFQPDEFFQSLEVAHRLVFGYGHLTWEWLSPNPIRGIIYPALNVPIYWGLKLLHLDHTDLLIWAPKVLHGALAACTDIWLCELARRVAGERYVFTALYLSLTSVFHGLSLSRSMSNSLETSLTTIALCFFPWDASQDIKINAYILVRDEIRKMLFFAALACVVRPTNALLWVYMMSALLWRLRRHPNHLTSLTAICYRSVTLLSTVALDSAYYGALTLTPLNFLRTNLSSVSLFYGSSPWHYYISQALPILCSMALPYVLQGAWQAAHTTGLASKTMLSLVVWTIGVYSLAGHKEWRFIHPLLPLMHVLAAKAIVDTNPTRRGSSIFSKYYRQVVLLGLPAIVYVSVFHSRAQIDVMHYLRRLPSEEAHSVGFLVPCHSTPWQAYLHRPDLADPGRLWALGCEPPLSGQDVTVYQDQTDVFYASPANYLQTHFPRDVDPAFPPSEMPCTVPGAPTLPGLEWRHEWPQNLVVFGALLDDAEVRGILEEKEYREVWKSESGWEGDRRRQGGVRVWRVRPVELE</sequence>
<dbReference type="GO" id="GO:0005789">
    <property type="term" value="C:endoplasmic reticulum membrane"/>
    <property type="evidence" value="ECO:0007669"/>
    <property type="project" value="UniProtKB-SubCell"/>
</dbReference>
<organism evidence="12 13">
    <name type="scientific">Postia placenta MAD-698-R-SB12</name>
    <dbReference type="NCBI Taxonomy" id="670580"/>
    <lineage>
        <taxon>Eukaryota</taxon>
        <taxon>Fungi</taxon>
        <taxon>Dikarya</taxon>
        <taxon>Basidiomycota</taxon>
        <taxon>Agaricomycotina</taxon>
        <taxon>Agaricomycetes</taxon>
        <taxon>Polyporales</taxon>
        <taxon>Adustoporiaceae</taxon>
        <taxon>Rhodonia</taxon>
    </lineage>
</organism>